<dbReference type="Proteomes" id="UP001595741">
    <property type="component" value="Unassembled WGS sequence"/>
</dbReference>
<name>A0ABV7RE71_9NEIS</name>
<keyword evidence="1" id="KW-0004">4Fe-4S</keyword>
<comment type="pathway">
    <text evidence="1">Cofactor biosynthesis; ubiquinone biosynthesis.</text>
</comment>
<sequence>MPLPLQLVLGPLLYFWPRDQVMNFYAEASSWPLQRLYLGEVVCSRRQQLRTQDWIALAADIAASGKQAVLSSQALLESESDLKRLRKLIDNGEALVEANDAGAVHLLQQRGLPFVAGPYLNIYNSDTLRLYRRLGAQRWVPPVEMSGDSVRRIAAANPDIETEVFAWGRLPLALSSRCFTARHYQLNKDDCQFRCLEHPDGMTLATREAQDFLAINGIQTMSAGCHSLLHEIAALPARGVHALRISPQHQHLAAVVQAFATAIAGEQPETNLATLAPGPLVNGYWHGEPGIVLKEVAHGCA</sequence>
<evidence type="ECO:0000256" key="1">
    <source>
        <dbReference type="HAMAP-Rule" id="MF_02233"/>
    </source>
</evidence>
<feature type="binding site" evidence="1">
    <location>
        <position position="43"/>
    </location>
    <ligand>
        <name>[4Fe-4S] cluster</name>
        <dbReference type="ChEBI" id="CHEBI:49883"/>
    </ligand>
</feature>
<dbReference type="InterPro" id="IPR051454">
    <property type="entry name" value="RNA/ubiquinone_mod_enzymes"/>
</dbReference>
<reference evidence="3" key="1">
    <citation type="journal article" date="2019" name="Int. J. Syst. Evol. Microbiol.">
        <title>The Global Catalogue of Microorganisms (GCM) 10K type strain sequencing project: providing services to taxonomists for standard genome sequencing and annotation.</title>
        <authorList>
            <consortium name="The Broad Institute Genomics Platform"/>
            <consortium name="The Broad Institute Genome Sequencing Center for Infectious Disease"/>
            <person name="Wu L."/>
            <person name="Ma J."/>
        </authorList>
    </citation>
    <scope>NUCLEOTIDE SEQUENCE [LARGE SCALE GENOMIC DNA]</scope>
    <source>
        <strain evidence="3">KCTC 42742</strain>
    </source>
</reference>
<feature type="binding site" evidence="1">
    <location>
        <position position="195"/>
    </location>
    <ligand>
        <name>[4Fe-4S] cluster</name>
        <dbReference type="ChEBI" id="CHEBI:49883"/>
    </ligand>
</feature>
<dbReference type="PANTHER" id="PTHR30217:SF11">
    <property type="entry name" value="UBIQUINONE BIOSYNTHESIS PROTEIN UBIV"/>
    <property type="match status" value="1"/>
</dbReference>
<gene>
    <name evidence="1" type="primary">ubiV</name>
    <name evidence="2" type="ORF">ACFOLG_01940</name>
</gene>
<evidence type="ECO:0000313" key="2">
    <source>
        <dbReference type="EMBL" id="MFC3530935.1"/>
    </source>
</evidence>
<comment type="subunit">
    <text evidence="1">Forms a heterodimer with UbiU.</text>
</comment>
<dbReference type="InterPro" id="IPR043693">
    <property type="entry name" value="UbiV"/>
</dbReference>
<dbReference type="NCBIfam" id="NF011991">
    <property type="entry name" value="PRK15447.1"/>
    <property type="match status" value="1"/>
</dbReference>
<feature type="binding site" evidence="1">
    <location>
        <position position="191"/>
    </location>
    <ligand>
        <name>[4Fe-4S] cluster</name>
        <dbReference type="ChEBI" id="CHEBI:49883"/>
    </ligand>
</feature>
<evidence type="ECO:0000313" key="3">
    <source>
        <dbReference type="Proteomes" id="UP001595741"/>
    </source>
</evidence>
<proteinExistence type="inferred from homology"/>
<comment type="caution">
    <text evidence="2">The sequence shown here is derived from an EMBL/GenBank/DDBJ whole genome shotgun (WGS) entry which is preliminary data.</text>
</comment>
<dbReference type="RefSeq" id="WP_386087820.1">
    <property type="nucleotide sequence ID" value="NZ_JBHRXN010000005.1"/>
</dbReference>
<dbReference type="EMBL" id="JBHRXN010000005">
    <property type="protein sequence ID" value="MFC3530935.1"/>
    <property type="molecule type" value="Genomic_DNA"/>
</dbReference>
<keyword evidence="1" id="KW-0411">Iron-sulfur</keyword>
<organism evidence="2 3">
    <name type="scientific">Vogesella facilis</name>
    <dbReference type="NCBI Taxonomy" id="1655232"/>
    <lineage>
        <taxon>Bacteria</taxon>
        <taxon>Pseudomonadati</taxon>
        <taxon>Pseudomonadota</taxon>
        <taxon>Betaproteobacteria</taxon>
        <taxon>Neisseriales</taxon>
        <taxon>Chromobacteriaceae</taxon>
        <taxon>Vogesella</taxon>
    </lineage>
</organism>
<dbReference type="HAMAP" id="MF_02233">
    <property type="entry name" value="UbiV"/>
    <property type="match status" value="1"/>
</dbReference>
<dbReference type="PANTHER" id="PTHR30217">
    <property type="entry name" value="PEPTIDASE U32 FAMILY"/>
    <property type="match status" value="1"/>
</dbReference>
<keyword evidence="3" id="KW-1185">Reference proteome</keyword>
<accession>A0ABV7RE71</accession>
<comment type="similarity">
    <text evidence="1">Belongs to the peptidase U32 family. UbiV subfamily.</text>
</comment>
<dbReference type="InterPro" id="IPR001539">
    <property type="entry name" value="Peptidase_U32"/>
</dbReference>
<dbReference type="Pfam" id="PF01136">
    <property type="entry name" value="Peptidase_U32"/>
    <property type="match status" value="1"/>
</dbReference>
<keyword evidence="1" id="KW-0831">Ubiquinone biosynthesis</keyword>
<protein>
    <recommendedName>
        <fullName evidence="1">Ubiquinone biosynthesis protein UbiV</fullName>
    </recommendedName>
</protein>
<comment type="cofactor">
    <cofactor evidence="1">
        <name>[4Fe-4S] cluster</name>
        <dbReference type="ChEBI" id="CHEBI:49883"/>
    </cofactor>
</comment>
<comment type="function">
    <text evidence="1">Required for O(2)-independent ubiquinone (coenzyme Q) biosynthesis. Together with UbiU, is essential for the C6-hydroxylation reaction in the oxygen-independent ubiquinone biosynthesis pathway.</text>
</comment>
<keyword evidence="1" id="KW-0479">Metal-binding</keyword>
<keyword evidence="1" id="KW-0408">Iron</keyword>
<feature type="binding site" evidence="1">
    <location>
        <position position="178"/>
    </location>
    <ligand>
        <name>[4Fe-4S] cluster</name>
        <dbReference type="ChEBI" id="CHEBI:49883"/>
    </ligand>
</feature>